<name>A0AAW2AIB3_CULAL</name>
<dbReference type="EMBL" id="JAWDJR010000007">
    <property type="protein sequence ID" value="KAK9972385.1"/>
    <property type="molecule type" value="Genomic_DNA"/>
</dbReference>
<dbReference type="Proteomes" id="UP001479290">
    <property type="component" value="Unassembled WGS sequence"/>
</dbReference>
<gene>
    <name evidence="4" type="ORF">ABG768_025692</name>
</gene>
<reference evidence="4 5" key="1">
    <citation type="submission" date="2024-05" db="EMBL/GenBank/DDBJ databases">
        <title>A high-quality chromosomal-level genome assembly of Topmouth culter (Culter alburnus).</title>
        <authorList>
            <person name="Zhao H."/>
        </authorList>
    </citation>
    <scope>NUCLEOTIDE SEQUENCE [LARGE SCALE GENOMIC DNA]</scope>
    <source>
        <strain evidence="4">CATC2023</strain>
        <tissue evidence="4">Muscle</tissue>
    </source>
</reference>
<evidence type="ECO:0000313" key="5">
    <source>
        <dbReference type="Proteomes" id="UP001479290"/>
    </source>
</evidence>
<dbReference type="Pfam" id="PF17921">
    <property type="entry name" value="Integrase_H2C2"/>
    <property type="match status" value="1"/>
</dbReference>
<feature type="domain" description="Integrase catalytic" evidence="3">
    <location>
        <begin position="57"/>
        <end position="221"/>
    </location>
</feature>
<dbReference type="PANTHER" id="PTHR37984">
    <property type="entry name" value="PROTEIN CBG26694"/>
    <property type="match status" value="1"/>
</dbReference>
<dbReference type="FunFam" id="3.30.420.10:FF:000032">
    <property type="entry name" value="Retrovirus-related Pol polyprotein from transposon 297-like Protein"/>
    <property type="match status" value="1"/>
</dbReference>
<evidence type="ECO:0000256" key="1">
    <source>
        <dbReference type="ARBA" id="ARBA00039658"/>
    </source>
</evidence>
<evidence type="ECO:0000313" key="4">
    <source>
        <dbReference type="EMBL" id="KAK9972385.1"/>
    </source>
</evidence>
<feature type="region of interest" description="Disordered" evidence="2">
    <location>
        <begin position="395"/>
        <end position="431"/>
    </location>
</feature>
<accession>A0AAW2AIB3</accession>
<sequence>MVPIILGILHNVPTGGHLGVQKLQGKVRDRFYWPGWYKGTERWCKECAPCAPLVSSVASYPYERIALDIVGPLPETNHRNKYILVIGDYFSKWTEAFPLPNQEAQTVAKCLVEEWVCRYGAARSIHTDQGRNFESCLFKEVCRLLSMHKTRTSPYHENQQNWDTLLPYVMMAYRSSVQSSTGFTPYRILFGREIVLLVDVMFDVGAQERFQTPSEYVSRLAESLSTVVGAVRGHQMKASEKQKKYFDFKLLDQEKGVEMIIHFNRLKPHVSSSLTGVPVLQGGGPERPPPPVMTSGVAHKSPVQELTLGGIFAPSLTMATMTVPGALNIAPVNGLVPRVSETHGASAPLAEIESAPLLAPETITAADMEYAPVVVTVPPSGLTASADRMPAVAGVPGSEIVSESSSGPTTSVDDGLVPVDKVSSEDERYAD</sequence>
<dbReference type="AlphaFoldDB" id="A0AAW2AIB3"/>
<dbReference type="GO" id="GO:0015074">
    <property type="term" value="P:DNA integration"/>
    <property type="evidence" value="ECO:0007669"/>
    <property type="project" value="InterPro"/>
</dbReference>
<organism evidence="4 5">
    <name type="scientific">Culter alburnus</name>
    <name type="common">Topmouth culter</name>
    <dbReference type="NCBI Taxonomy" id="194366"/>
    <lineage>
        <taxon>Eukaryota</taxon>
        <taxon>Metazoa</taxon>
        <taxon>Chordata</taxon>
        <taxon>Craniata</taxon>
        <taxon>Vertebrata</taxon>
        <taxon>Euteleostomi</taxon>
        <taxon>Actinopterygii</taxon>
        <taxon>Neopterygii</taxon>
        <taxon>Teleostei</taxon>
        <taxon>Ostariophysi</taxon>
        <taxon>Cypriniformes</taxon>
        <taxon>Xenocyprididae</taxon>
        <taxon>Xenocypridinae</taxon>
        <taxon>Culter</taxon>
    </lineage>
</organism>
<dbReference type="PROSITE" id="PS50994">
    <property type="entry name" value="INTEGRASE"/>
    <property type="match status" value="1"/>
</dbReference>
<evidence type="ECO:0000256" key="2">
    <source>
        <dbReference type="SAM" id="MobiDB-lite"/>
    </source>
</evidence>
<dbReference type="InterPro" id="IPR050951">
    <property type="entry name" value="Retrovirus_Pol_polyprotein"/>
</dbReference>
<dbReference type="InterPro" id="IPR012337">
    <property type="entry name" value="RNaseH-like_sf"/>
</dbReference>
<dbReference type="Pfam" id="PF00665">
    <property type="entry name" value="rve"/>
    <property type="match status" value="1"/>
</dbReference>
<keyword evidence="5" id="KW-1185">Reference proteome</keyword>
<dbReference type="GO" id="GO:0003676">
    <property type="term" value="F:nucleic acid binding"/>
    <property type="evidence" value="ECO:0007669"/>
    <property type="project" value="InterPro"/>
</dbReference>
<evidence type="ECO:0000259" key="3">
    <source>
        <dbReference type="PROSITE" id="PS50994"/>
    </source>
</evidence>
<feature type="compositionally biased region" description="Polar residues" evidence="2">
    <location>
        <begin position="401"/>
        <end position="412"/>
    </location>
</feature>
<protein>
    <recommendedName>
        <fullName evidence="1">Gypsy retrotransposon integrase-like protein 1</fullName>
    </recommendedName>
</protein>
<comment type="caution">
    <text evidence="4">The sequence shown here is derived from an EMBL/GenBank/DDBJ whole genome shotgun (WGS) entry which is preliminary data.</text>
</comment>
<feature type="compositionally biased region" description="Basic and acidic residues" evidence="2">
    <location>
        <begin position="422"/>
        <end position="431"/>
    </location>
</feature>
<dbReference type="InterPro" id="IPR036397">
    <property type="entry name" value="RNaseH_sf"/>
</dbReference>
<dbReference type="PANTHER" id="PTHR37984:SF15">
    <property type="entry name" value="INTEGRASE CATALYTIC DOMAIN-CONTAINING PROTEIN"/>
    <property type="match status" value="1"/>
</dbReference>
<dbReference type="InterPro" id="IPR041588">
    <property type="entry name" value="Integrase_H2C2"/>
</dbReference>
<dbReference type="SUPFAM" id="SSF53098">
    <property type="entry name" value="Ribonuclease H-like"/>
    <property type="match status" value="1"/>
</dbReference>
<dbReference type="Gene3D" id="1.10.340.70">
    <property type="match status" value="1"/>
</dbReference>
<dbReference type="InterPro" id="IPR001584">
    <property type="entry name" value="Integrase_cat-core"/>
</dbReference>
<proteinExistence type="predicted"/>
<dbReference type="Gene3D" id="3.30.420.10">
    <property type="entry name" value="Ribonuclease H-like superfamily/Ribonuclease H"/>
    <property type="match status" value="1"/>
</dbReference>